<organism evidence="4 5">
    <name type="scientific">Micavibrio aeruginosavorus (strain ARL-13)</name>
    <dbReference type="NCBI Taxonomy" id="856793"/>
    <lineage>
        <taxon>Bacteria</taxon>
        <taxon>Pseudomonadati</taxon>
        <taxon>Bdellovibrionota</taxon>
        <taxon>Bdellovibrionia</taxon>
        <taxon>Bdellovibrionales</taxon>
        <taxon>Pseudobdellovibrionaceae</taxon>
        <taxon>Micavibrio</taxon>
    </lineage>
</organism>
<dbReference type="SUPFAM" id="SSF52540">
    <property type="entry name" value="P-loop containing nucleoside triphosphate hydrolases"/>
    <property type="match status" value="1"/>
</dbReference>
<dbReference type="AlphaFoldDB" id="G2KR76"/>
<dbReference type="CDD" id="cd01127">
    <property type="entry name" value="TrwB_TraG_TraD_VirD4"/>
    <property type="match status" value="1"/>
</dbReference>
<dbReference type="InterPro" id="IPR032689">
    <property type="entry name" value="TraG-D_C"/>
</dbReference>
<evidence type="ECO:0000313" key="4">
    <source>
        <dbReference type="EMBL" id="AEP08728.1"/>
    </source>
</evidence>
<dbReference type="PANTHER" id="PTHR30121">
    <property type="entry name" value="UNCHARACTERIZED PROTEIN YJGR-RELATED"/>
    <property type="match status" value="1"/>
</dbReference>
<dbReference type="eggNOG" id="COG3505">
    <property type="taxonomic scope" value="Bacteria"/>
</dbReference>
<dbReference type="RefSeq" id="WP_014101951.1">
    <property type="nucleotide sequence ID" value="NC_016026.1"/>
</dbReference>
<feature type="compositionally biased region" description="Low complexity" evidence="1">
    <location>
        <begin position="813"/>
        <end position="830"/>
    </location>
</feature>
<dbReference type="KEGG" id="mai:MICA_383"/>
<feature type="domain" description="TraD/TraG TraM recognition site" evidence="3">
    <location>
        <begin position="426"/>
        <end position="511"/>
    </location>
</feature>
<dbReference type="OrthoDB" id="9806951at2"/>
<dbReference type="InterPro" id="IPR051162">
    <property type="entry name" value="T4SS_component"/>
</dbReference>
<dbReference type="Proteomes" id="UP000009286">
    <property type="component" value="Chromosome"/>
</dbReference>
<name>G2KR76_MICAA</name>
<dbReference type="EMBL" id="CP002382">
    <property type="protein sequence ID" value="AEP08728.1"/>
    <property type="molecule type" value="Genomic_DNA"/>
</dbReference>
<dbReference type="STRING" id="856793.MICA_383"/>
<keyword evidence="2" id="KW-0812">Transmembrane</keyword>
<dbReference type="Pfam" id="PF12696">
    <property type="entry name" value="TraG-D_C"/>
    <property type="match status" value="1"/>
</dbReference>
<reference evidence="4 5" key="1">
    <citation type="journal article" date="2011" name="BMC Genomics">
        <title>Genomic insights into an obligate epibiotic bacterial predator: Micavibrio aeruginosavorus ARL-13.</title>
        <authorList>
            <person name="Wang Z."/>
            <person name="Kadouri D."/>
            <person name="Wu M."/>
        </authorList>
    </citation>
    <scope>NUCLEOTIDE SEQUENCE [LARGE SCALE GENOMIC DNA]</scope>
    <source>
        <strain evidence="4 5">ARL-13</strain>
    </source>
</reference>
<feature type="region of interest" description="Disordered" evidence="1">
    <location>
        <begin position="682"/>
        <end position="707"/>
    </location>
</feature>
<evidence type="ECO:0000313" key="5">
    <source>
        <dbReference type="Proteomes" id="UP000009286"/>
    </source>
</evidence>
<gene>
    <name evidence="4" type="primary">icmO</name>
    <name evidence="4" type="ordered locus">MICA_383</name>
</gene>
<proteinExistence type="predicted"/>
<dbReference type="Gene3D" id="3.40.50.300">
    <property type="entry name" value="P-loop containing nucleotide triphosphate hydrolases"/>
    <property type="match status" value="2"/>
</dbReference>
<keyword evidence="5" id="KW-1185">Reference proteome</keyword>
<evidence type="ECO:0000256" key="2">
    <source>
        <dbReference type="SAM" id="Phobius"/>
    </source>
</evidence>
<keyword evidence="2" id="KW-0472">Membrane</keyword>
<dbReference type="eggNOG" id="COG3266">
    <property type="taxonomic scope" value="Bacteria"/>
</dbReference>
<dbReference type="PANTHER" id="PTHR30121:SF6">
    <property type="entry name" value="SLR6007 PROTEIN"/>
    <property type="match status" value="1"/>
</dbReference>
<protein>
    <submittedName>
        <fullName evidence="4">IcmO</fullName>
    </submittedName>
</protein>
<sequence>MALDTRKYGKKHTDLLRDTRPWLVRVAEWMRKPSNSTAIFTMAAGGIYFSPGFAAAGDLVMIMALLYFWWLKKSDRAIAFKLPMGSKYPDANNKGPGRSGKGEGILYLGNMEKTNEEVWFTNSDARTHILYLGTTGSGKTEGLKSMVTNALSWGSGFVYVDGKADTDLWSSLSSLVRRFGRDDDLLVLNYMTGNSDSRAPSNTMNPFSSGSASYLTNMLVSLMPEAEGDNAMWKERAVSLVGSLMPALTWKRAHQEMPLSVSTIREYLNLNNVIRLSRDQALPDKLRSSIRGYLDTLPGYVDAAFDDTGREKPAGPDQPMIDTTTARQQHGYLAMQFTRSLQSLGDDYGYIFDSQAADVEMVDVVLNRRILVVLIPALEKSSDETANLGKIVAATLKGMMGSTLGSTVEGESATVIENKPTHSSTPFMVVFDEVGYYTAQGMAVMAAQARSLGFCLIYSAQDLPALEKRVKEEARSITANCNIKIFGKLEDPTQTKEFFEKTVGSELVMEASGFQLSGDRSVGSYYDNKQAGLQIRSKASYDGLKAFKEGQAVISFGTGVIDTAIFYSNPGHAKAMRVTRFMALPPTDETLLTNAPSITKLRDLMVHKTWTALKADVQTKTPKEITAMNTTYEAALPVLGAGVTAGMAAVASIAVMNGDASVSGSASAGPAERIQAEATAQITNQPAATMPPLTATRPADPVAQQPGFNPMQQILKKSKGDENPAPMAAPAETPVAAPVTAPASQATPITPEQPAAQAGGSPMGFFAKAPGSTPATEQVAPQAPAAPAQQTQSAVERPLSWDELVDAAGDGSALPGAQNPQQAAQNQSALDAETQDILKKAGEAARKNLIKGKDDGEAAE</sequence>
<keyword evidence="2" id="KW-1133">Transmembrane helix</keyword>
<dbReference type="InterPro" id="IPR027417">
    <property type="entry name" value="P-loop_NTPase"/>
</dbReference>
<evidence type="ECO:0000259" key="3">
    <source>
        <dbReference type="Pfam" id="PF12696"/>
    </source>
</evidence>
<dbReference type="HOGENOM" id="CLU_332567_0_0_5"/>
<evidence type="ECO:0000256" key="1">
    <source>
        <dbReference type="SAM" id="MobiDB-lite"/>
    </source>
</evidence>
<feature type="region of interest" description="Disordered" evidence="1">
    <location>
        <begin position="745"/>
        <end position="837"/>
    </location>
</feature>
<feature type="transmembrane region" description="Helical" evidence="2">
    <location>
        <begin position="39"/>
        <end position="70"/>
    </location>
</feature>
<accession>G2KR76</accession>
<feature type="compositionally biased region" description="Low complexity" evidence="1">
    <location>
        <begin position="773"/>
        <end position="794"/>
    </location>
</feature>